<protein>
    <submittedName>
        <fullName evidence="1">DUF2948 family protein</fullName>
    </submittedName>
</protein>
<accession>A0A6P1T0T9</accession>
<name>A0A6P1T0T9_9RHOB</name>
<evidence type="ECO:0000313" key="2">
    <source>
        <dbReference type="Proteomes" id="UP000464495"/>
    </source>
</evidence>
<sequence length="158" mass="17507">MQDATFEDGAERPLNIYAESNEDVVVMSALLQDSVLETGDISWMPRRRRLALLCNRFRWEEKDRAETAGRPFERVRSLLIIEDVQAVSSNGIDPKEKDTVLSILQATFEPGEDGTGKLVLTFAGDGQIVADVECLGVILKDVTRPYKAISGSLPSHDI</sequence>
<evidence type="ECO:0000313" key="1">
    <source>
        <dbReference type="EMBL" id="QHQ35351.1"/>
    </source>
</evidence>
<dbReference type="AlphaFoldDB" id="A0A6P1T0T9"/>
<gene>
    <name evidence="1" type="ORF">GO499_09155</name>
</gene>
<dbReference type="RefSeq" id="WP_161861913.1">
    <property type="nucleotide sequence ID" value="NZ_CP046620.1"/>
</dbReference>
<reference evidence="1 2" key="1">
    <citation type="submission" date="2019-12" db="EMBL/GenBank/DDBJ databases">
        <title>Complete genome sequence of Algicella marina strain 9Alg 56(T) isolated from the red alga Tichocarpus crinitus.</title>
        <authorList>
            <person name="Kim S.-G."/>
            <person name="Nedashkovskaya O.I."/>
        </authorList>
    </citation>
    <scope>NUCLEOTIDE SEQUENCE [LARGE SCALE GENOMIC DNA]</scope>
    <source>
        <strain evidence="1 2">9Alg 56</strain>
    </source>
</reference>
<keyword evidence="2" id="KW-1185">Reference proteome</keyword>
<organism evidence="1 2">
    <name type="scientific">Algicella marina</name>
    <dbReference type="NCBI Taxonomy" id="2683284"/>
    <lineage>
        <taxon>Bacteria</taxon>
        <taxon>Pseudomonadati</taxon>
        <taxon>Pseudomonadota</taxon>
        <taxon>Alphaproteobacteria</taxon>
        <taxon>Rhodobacterales</taxon>
        <taxon>Paracoccaceae</taxon>
        <taxon>Algicella</taxon>
    </lineage>
</organism>
<dbReference type="KEGG" id="amaq:GO499_09155"/>
<dbReference type="Pfam" id="PF11164">
    <property type="entry name" value="DUF2948"/>
    <property type="match status" value="1"/>
</dbReference>
<proteinExistence type="predicted"/>
<dbReference type="InterPro" id="IPR021335">
    <property type="entry name" value="DUF2948"/>
</dbReference>
<dbReference type="Proteomes" id="UP000464495">
    <property type="component" value="Chromosome"/>
</dbReference>
<dbReference type="EMBL" id="CP046620">
    <property type="protein sequence ID" value="QHQ35351.1"/>
    <property type="molecule type" value="Genomic_DNA"/>
</dbReference>